<keyword evidence="2" id="KW-0812">Transmembrane</keyword>
<sequence>MRKGKIANIAGGAAVVGLSLVLMDKTKRDSMMSKMKKMSEKVSNKFSNSNSKNNSNLPIEESGDPGRQGIQNSNMVAEGSQFGVNYYNKTKQ</sequence>
<evidence type="ECO:0008006" key="5">
    <source>
        <dbReference type="Google" id="ProtNLM"/>
    </source>
</evidence>
<dbReference type="EMBL" id="WEID01000015">
    <property type="protein sequence ID" value="KAB8138616.1"/>
    <property type="molecule type" value="Genomic_DNA"/>
</dbReference>
<comment type="caution">
    <text evidence="3">The sequence shown here is derived from an EMBL/GenBank/DDBJ whole genome shotgun (WGS) entry which is preliminary data.</text>
</comment>
<gene>
    <name evidence="3" type="ORF">F9U64_03095</name>
</gene>
<organism evidence="3 4">
    <name type="scientific">Gracilibacillus oryzae</name>
    <dbReference type="NCBI Taxonomy" id="1672701"/>
    <lineage>
        <taxon>Bacteria</taxon>
        <taxon>Bacillati</taxon>
        <taxon>Bacillota</taxon>
        <taxon>Bacilli</taxon>
        <taxon>Bacillales</taxon>
        <taxon>Bacillaceae</taxon>
        <taxon>Gracilibacillus</taxon>
    </lineage>
</organism>
<dbReference type="RefSeq" id="WP_153401547.1">
    <property type="nucleotide sequence ID" value="NZ_ML762425.1"/>
</dbReference>
<dbReference type="AlphaFoldDB" id="A0A7C8L5F5"/>
<feature type="transmembrane region" description="Helical" evidence="2">
    <location>
        <begin position="6"/>
        <end position="23"/>
    </location>
</feature>
<proteinExistence type="predicted"/>
<evidence type="ECO:0000256" key="2">
    <source>
        <dbReference type="SAM" id="Phobius"/>
    </source>
</evidence>
<dbReference type="Proteomes" id="UP000480246">
    <property type="component" value="Unassembled WGS sequence"/>
</dbReference>
<dbReference type="OrthoDB" id="2390014at2"/>
<evidence type="ECO:0000256" key="1">
    <source>
        <dbReference type="SAM" id="MobiDB-lite"/>
    </source>
</evidence>
<protein>
    <recommendedName>
        <fullName evidence="5">YtxH domain-containing protein</fullName>
    </recommendedName>
</protein>
<evidence type="ECO:0000313" key="3">
    <source>
        <dbReference type="EMBL" id="KAB8138616.1"/>
    </source>
</evidence>
<accession>A0A7C8L5F5</accession>
<keyword evidence="4" id="KW-1185">Reference proteome</keyword>
<name>A0A7C8L5F5_9BACI</name>
<evidence type="ECO:0000313" key="4">
    <source>
        <dbReference type="Proteomes" id="UP000480246"/>
    </source>
</evidence>
<keyword evidence="2" id="KW-1133">Transmembrane helix</keyword>
<feature type="region of interest" description="Disordered" evidence="1">
    <location>
        <begin position="31"/>
        <end position="77"/>
    </location>
</feature>
<keyword evidence="2" id="KW-0472">Membrane</keyword>
<feature type="compositionally biased region" description="Basic and acidic residues" evidence="1">
    <location>
        <begin position="31"/>
        <end position="43"/>
    </location>
</feature>
<reference evidence="3 4" key="1">
    <citation type="submission" date="2019-10" db="EMBL/GenBank/DDBJ databases">
        <title>Gracilibacillus sp. nov. isolated from rice seeds.</title>
        <authorList>
            <person name="He S."/>
        </authorList>
    </citation>
    <scope>NUCLEOTIDE SEQUENCE [LARGE SCALE GENOMIC DNA]</scope>
    <source>
        <strain evidence="3 4">TD8</strain>
    </source>
</reference>
<feature type="compositionally biased region" description="Low complexity" evidence="1">
    <location>
        <begin position="44"/>
        <end position="56"/>
    </location>
</feature>